<dbReference type="GO" id="GO:0043190">
    <property type="term" value="C:ATP-binding cassette (ABC) transporter complex"/>
    <property type="evidence" value="ECO:0007669"/>
    <property type="project" value="InterPro"/>
</dbReference>
<feature type="domain" description="ABC-type glycine betaine transport system substrate-binding" evidence="2">
    <location>
        <begin position="23"/>
        <end position="303"/>
    </location>
</feature>
<evidence type="ECO:0000313" key="4">
    <source>
        <dbReference type="Proteomes" id="UP000050786"/>
    </source>
</evidence>
<feature type="chain" id="PRO_5006061329" evidence="1">
    <location>
        <begin position="22"/>
        <end position="316"/>
    </location>
</feature>
<organism evidence="3 4">
    <name type="scientific">Ruegeria atlantica</name>
    <dbReference type="NCBI Taxonomy" id="81569"/>
    <lineage>
        <taxon>Bacteria</taxon>
        <taxon>Pseudomonadati</taxon>
        <taxon>Pseudomonadota</taxon>
        <taxon>Alphaproteobacteria</taxon>
        <taxon>Rhodobacterales</taxon>
        <taxon>Roseobacteraceae</taxon>
        <taxon>Ruegeria</taxon>
    </lineage>
</organism>
<dbReference type="CDD" id="cd13642">
    <property type="entry name" value="PBP2_BCP_1"/>
    <property type="match status" value="1"/>
</dbReference>
<dbReference type="SUPFAM" id="SSF53850">
    <property type="entry name" value="Periplasmic binding protein-like II"/>
    <property type="match status" value="1"/>
</dbReference>
<dbReference type="GO" id="GO:0022857">
    <property type="term" value="F:transmembrane transporter activity"/>
    <property type="evidence" value="ECO:0007669"/>
    <property type="project" value="InterPro"/>
</dbReference>
<protein>
    <submittedName>
        <fullName evidence="3">Glycine betaine-binding periplasmic protein</fullName>
    </submittedName>
</protein>
<reference evidence="4" key="1">
    <citation type="submission" date="2015-09" db="EMBL/GenBank/DDBJ databases">
        <authorList>
            <person name="Rodrigo-Torres L."/>
            <person name="Arahal D.R."/>
        </authorList>
    </citation>
    <scope>NUCLEOTIDE SEQUENCE [LARGE SCALE GENOMIC DNA]</scope>
    <source>
        <strain evidence="4">CECT 4293</strain>
    </source>
</reference>
<evidence type="ECO:0000313" key="3">
    <source>
        <dbReference type="EMBL" id="CUH45498.1"/>
    </source>
</evidence>
<evidence type="ECO:0000256" key="1">
    <source>
        <dbReference type="SAM" id="SignalP"/>
    </source>
</evidence>
<dbReference type="Gene3D" id="3.40.190.100">
    <property type="entry name" value="Glycine betaine-binding periplasmic protein, domain 2"/>
    <property type="match status" value="1"/>
</dbReference>
<sequence length="316" mass="34444">MKKIATLLGGASAVIAGPALAADIVIGVPNWPSVNATAHILKVAIEQNLGLEVELQNGTNPIVFEAMDSGAMHVHPEVWMPNQQNLHDTYVKDKGTVTFNANGVEAFQGMCVDKATAEAHGITSIEDLTNPDNAALFDSNGDGQGELWIGAPGWASTNIEKIRAKSYGYDQVFELTEIDETVAYANLDNAIKAGEPWVGFCYTPHYVFALHDMQILEEPAYDAAKWNVLQPTDDPDWLEKSEAGVAWDLAYLHLHFAKSLEEEYPEVATMLSNMKLDTDTVSAMTFALVIEGQEPLAYAEEWVGANEDAVLGWMSN</sequence>
<dbReference type="EMBL" id="CYPS01000067">
    <property type="protein sequence ID" value="CUH45498.1"/>
    <property type="molecule type" value="Genomic_DNA"/>
</dbReference>
<gene>
    <name evidence="3" type="primary">proX_2</name>
    <name evidence="3" type="ORF">RUM4293_04414</name>
</gene>
<evidence type="ECO:0000259" key="2">
    <source>
        <dbReference type="Pfam" id="PF04069"/>
    </source>
</evidence>
<feature type="signal peptide" evidence="1">
    <location>
        <begin position="1"/>
        <end position="21"/>
    </location>
</feature>
<keyword evidence="1" id="KW-0732">Signal</keyword>
<dbReference type="InterPro" id="IPR007210">
    <property type="entry name" value="ABC_Gly_betaine_transp_sub-bd"/>
</dbReference>
<dbReference type="Proteomes" id="UP000050786">
    <property type="component" value="Unassembled WGS sequence"/>
</dbReference>
<dbReference type="RefSeq" id="WP_058275712.1">
    <property type="nucleotide sequence ID" value="NZ_CYPS01000067.1"/>
</dbReference>
<keyword evidence="4" id="KW-1185">Reference proteome</keyword>
<dbReference type="Pfam" id="PF04069">
    <property type="entry name" value="OpuAC"/>
    <property type="match status" value="1"/>
</dbReference>
<accession>A0A0P1E8S8</accession>
<dbReference type="Gene3D" id="3.10.105.10">
    <property type="entry name" value="Dipeptide-binding Protein, Domain 3"/>
    <property type="match status" value="2"/>
</dbReference>
<proteinExistence type="predicted"/>
<name>A0A0P1E8S8_9RHOB</name>
<dbReference type="AlphaFoldDB" id="A0A0P1E8S8"/>